<dbReference type="PROSITE" id="PS51257">
    <property type="entry name" value="PROKAR_LIPOPROTEIN"/>
    <property type="match status" value="1"/>
</dbReference>
<dbReference type="Gene3D" id="2.40.160.90">
    <property type="match status" value="1"/>
</dbReference>
<evidence type="ECO:0000256" key="2">
    <source>
        <dbReference type="SAM" id="SignalP"/>
    </source>
</evidence>
<evidence type="ECO:0000313" key="4">
    <source>
        <dbReference type="EMBL" id="PZO91245.1"/>
    </source>
</evidence>
<feature type="signal peptide" evidence="2">
    <location>
        <begin position="1"/>
        <end position="25"/>
    </location>
</feature>
<dbReference type="Proteomes" id="UP000249066">
    <property type="component" value="Unassembled WGS sequence"/>
</dbReference>
<dbReference type="InterPro" id="IPR001677">
    <property type="entry name" value="TbpB_B_D"/>
</dbReference>
<feature type="compositionally biased region" description="Polar residues" evidence="1">
    <location>
        <begin position="22"/>
        <end position="40"/>
    </location>
</feature>
<evidence type="ECO:0000259" key="3">
    <source>
        <dbReference type="Pfam" id="PF01298"/>
    </source>
</evidence>
<dbReference type="EMBL" id="QFNN01000012">
    <property type="protein sequence ID" value="PZO91245.1"/>
    <property type="molecule type" value="Genomic_DNA"/>
</dbReference>
<evidence type="ECO:0000256" key="1">
    <source>
        <dbReference type="SAM" id="MobiDB-lite"/>
    </source>
</evidence>
<keyword evidence="2" id="KW-0732">Signal</keyword>
<dbReference type="AlphaFoldDB" id="A0A2W5C7T4"/>
<feature type="domain" description="Transferrin-binding protein B C-lobe/N-lobe beta-barrel" evidence="3">
    <location>
        <begin position="235"/>
        <end position="393"/>
    </location>
</feature>
<sequence>MRNRIILLATASTLAACSGTGPQTAGGTASPTNPAATHSFVNPTEKRTYNAIGGTQKYSYYTTSISTSQRGQVYAGNASTARNSGISISYDPRDAIFELTINDPQSSASDTLRFQDPLHRTDFGGARQPQDGTPRLSANGIYYLQAGGSSGDIVYDPNQSTTFPTGNANASRDVSTFFYQKPGTETNYVTFAGFVRNKTDIASVQTQQGLDYLQQNNMLERAAFAYGERSDNGAVPLTGTGSYSGAMIASTVYNPLLDTNASTPSYFQWVEGRATTTIDFGAKTFTLGLTGSVFAPQFDVNTSRIYTLQEGATFAATGSGKIDLVGSGGFAGQFNSASFTQPGGQKIDLSIAGSSIDGAFYGPTAQEVGGGFRIVGAVPDQRVDMLGAFVGKKQ</sequence>
<dbReference type="InterPro" id="IPR011250">
    <property type="entry name" value="OMP/PagP_B-barrel"/>
</dbReference>
<protein>
    <recommendedName>
        <fullName evidence="3">Transferrin-binding protein B C-lobe/N-lobe beta-barrel domain-containing protein</fullName>
    </recommendedName>
</protein>
<name>A0A2W5C7T4_9SPHN</name>
<feature type="chain" id="PRO_5016041311" description="Transferrin-binding protein B C-lobe/N-lobe beta-barrel domain-containing protein" evidence="2">
    <location>
        <begin position="26"/>
        <end position="394"/>
    </location>
</feature>
<organism evidence="4 5">
    <name type="scientific">Sphingomonas sanxanigenens</name>
    <dbReference type="NCBI Taxonomy" id="397260"/>
    <lineage>
        <taxon>Bacteria</taxon>
        <taxon>Pseudomonadati</taxon>
        <taxon>Pseudomonadota</taxon>
        <taxon>Alphaproteobacteria</taxon>
        <taxon>Sphingomonadales</taxon>
        <taxon>Sphingomonadaceae</taxon>
        <taxon>Sphingomonas</taxon>
    </lineage>
</organism>
<gene>
    <name evidence="4" type="ORF">DI623_03890</name>
</gene>
<dbReference type="Pfam" id="PF01298">
    <property type="entry name" value="TbpB_B_D"/>
    <property type="match status" value="1"/>
</dbReference>
<dbReference type="SUPFAM" id="SSF56925">
    <property type="entry name" value="OMPA-like"/>
    <property type="match status" value="1"/>
</dbReference>
<comment type="caution">
    <text evidence="4">The sequence shown here is derived from an EMBL/GenBank/DDBJ whole genome shotgun (WGS) entry which is preliminary data.</text>
</comment>
<evidence type="ECO:0000313" key="5">
    <source>
        <dbReference type="Proteomes" id="UP000249066"/>
    </source>
</evidence>
<proteinExistence type="predicted"/>
<feature type="region of interest" description="Disordered" evidence="1">
    <location>
        <begin position="19"/>
        <end position="40"/>
    </location>
</feature>
<reference evidence="4 5" key="1">
    <citation type="submission" date="2017-08" db="EMBL/GenBank/DDBJ databases">
        <title>Infants hospitalized years apart are colonized by the same room-sourced microbial strains.</title>
        <authorList>
            <person name="Brooks B."/>
            <person name="Olm M.R."/>
            <person name="Firek B.A."/>
            <person name="Baker R."/>
            <person name="Thomas B.C."/>
            <person name="Morowitz M.J."/>
            <person name="Banfield J.F."/>
        </authorList>
    </citation>
    <scope>NUCLEOTIDE SEQUENCE [LARGE SCALE GENOMIC DNA]</scope>
    <source>
        <strain evidence="4">S2_018_000_R2_101</strain>
    </source>
</reference>
<accession>A0A2W5C7T4</accession>